<keyword evidence="2" id="KW-1185">Reference proteome</keyword>
<evidence type="ECO:0000313" key="1">
    <source>
        <dbReference type="EMBL" id="UOQ60817.1"/>
    </source>
</evidence>
<evidence type="ECO:0000313" key="2">
    <source>
        <dbReference type="Proteomes" id="UP000831775"/>
    </source>
</evidence>
<dbReference type="EMBL" id="CP095043">
    <property type="protein sequence ID" value="UOQ60817.1"/>
    <property type="molecule type" value="Genomic_DNA"/>
</dbReference>
<dbReference type="RefSeq" id="WP_244686756.1">
    <property type="nucleotide sequence ID" value="NZ_CP095043.1"/>
</dbReference>
<reference evidence="1 2" key="1">
    <citation type="submission" date="2022-04" db="EMBL/GenBank/DDBJ databases">
        <title>Leucobacter sp. isolated from rhizosphere of onion.</title>
        <authorList>
            <person name="Won M."/>
            <person name="Lee C.-M."/>
            <person name="Woen H.-Y."/>
            <person name="Kwon S.-W."/>
        </authorList>
    </citation>
    <scope>NUCLEOTIDE SEQUENCE [LARGE SCALE GENOMIC DNA]</scope>
    <source>
        <strain evidence="1 2">H25R-14</strain>
    </source>
</reference>
<protein>
    <submittedName>
        <fullName evidence="1">Uncharacterized protein</fullName>
    </submittedName>
</protein>
<dbReference type="Proteomes" id="UP000831775">
    <property type="component" value="Chromosome"/>
</dbReference>
<sequence length="304" mass="32010">MSPTTASERLRLIRSLFPSLAAELDGAYERFGTDGGELASARDLDAWLDGEAARLRSDTLAHALFPGASADAAQRLGRAFGLARAAADLLGTEVPEPETFAAAGVHFSRLGEHLDADPTLLAVPAPYGFGAEPWRAAFRLAAARHPEGLSVSDAHPDPLLLSTEATEEFARLDAPPDATLAVVRSDRMLSVGVSSDGVSSDGAGSRVQWTLRLVPGADKPSVLGLGHTHGPHVSLPEILMLQLMRTEAGESPIDASSFTWLAGTLADGRLAARHVFDEREGVIRISCREVGNQGPHLGARPPIA</sequence>
<gene>
    <name evidence="1" type="ORF">MUN76_02200</name>
</gene>
<name>A0ABY4FX07_9MICO</name>
<proteinExistence type="predicted"/>
<accession>A0ABY4FX07</accession>
<organism evidence="1 2">
    <name type="scientific">Leucobacter rhizosphaerae</name>
    <dbReference type="NCBI Taxonomy" id="2932245"/>
    <lineage>
        <taxon>Bacteria</taxon>
        <taxon>Bacillati</taxon>
        <taxon>Actinomycetota</taxon>
        <taxon>Actinomycetes</taxon>
        <taxon>Micrococcales</taxon>
        <taxon>Microbacteriaceae</taxon>
        <taxon>Leucobacter</taxon>
    </lineage>
</organism>